<evidence type="ECO:0000313" key="2">
    <source>
        <dbReference type="EMBL" id="TQD76352.1"/>
    </source>
</evidence>
<evidence type="ECO:0000313" key="3">
    <source>
        <dbReference type="Proteomes" id="UP000315295"/>
    </source>
</evidence>
<proteinExistence type="predicted"/>
<name>A0A540KQS5_MALBA</name>
<comment type="caution">
    <text evidence="2">The sequence shown here is derived from an EMBL/GenBank/DDBJ whole genome shotgun (WGS) entry which is preliminary data.</text>
</comment>
<gene>
    <name evidence="2" type="ORF">C1H46_038114</name>
</gene>
<organism evidence="2 3">
    <name type="scientific">Malus baccata</name>
    <name type="common">Siberian crab apple</name>
    <name type="synonym">Pyrus baccata</name>
    <dbReference type="NCBI Taxonomy" id="106549"/>
    <lineage>
        <taxon>Eukaryota</taxon>
        <taxon>Viridiplantae</taxon>
        <taxon>Streptophyta</taxon>
        <taxon>Embryophyta</taxon>
        <taxon>Tracheophyta</taxon>
        <taxon>Spermatophyta</taxon>
        <taxon>Magnoliopsida</taxon>
        <taxon>eudicotyledons</taxon>
        <taxon>Gunneridae</taxon>
        <taxon>Pentapetalae</taxon>
        <taxon>rosids</taxon>
        <taxon>fabids</taxon>
        <taxon>Rosales</taxon>
        <taxon>Rosaceae</taxon>
        <taxon>Amygdaloideae</taxon>
        <taxon>Maleae</taxon>
        <taxon>Malus</taxon>
    </lineage>
</organism>
<sequence length="89" mass="10288">MCFHCGRRRLEGHVCLEVDADDGCIMIDKVFEDEPIVFPEYIMVDEDIKANLHKDVMLCFPSAENVEDEYNESEEPGQRMEEESSNEEG</sequence>
<reference evidence="2 3" key="1">
    <citation type="journal article" date="2019" name="G3 (Bethesda)">
        <title>Sequencing of a Wild Apple (Malus baccata) Genome Unravels the Differences Between Cultivated and Wild Apple Species Regarding Disease Resistance and Cold Tolerance.</title>
        <authorList>
            <person name="Chen X."/>
        </authorList>
    </citation>
    <scope>NUCLEOTIDE SEQUENCE [LARGE SCALE GENOMIC DNA]</scope>
    <source>
        <strain evidence="3">cv. Shandingzi</strain>
        <tissue evidence="2">Leaves</tissue>
    </source>
</reference>
<dbReference type="EMBL" id="VIEB01001035">
    <property type="protein sequence ID" value="TQD76352.1"/>
    <property type="molecule type" value="Genomic_DNA"/>
</dbReference>
<keyword evidence="3" id="KW-1185">Reference proteome</keyword>
<feature type="region of interest" description="Disordered" evidence="1">
    <location>
        <begin position="65"/>
        <end position="89"/>
    </location>
</feature>
<feature type="compositionally biased region" description="Acidic residues" evidence="1">
    <location>
        <begin position="65"/>
        <end position="75"/>
    </location>
</feature>
<dbReference type="AlphaFoldDB" id="A0A540KQS5"/>
<accession>A0A540KQS5</accession>
<dbReference type="Proteomes" id="UP000315295">
    <property type="component" value="Unassembled WGS sequence"/>
</dbReference>
<evidence type="ECO:0000256" key="1">
    <source>
        <dbReference type="SAM" id="MobiDB-lite"/>
    </source>
</evidence>
<protein>
    <submittedName>
        <fullName evidence="2">Uncharacterized protein</fullName>
    </submittedName>
</protein>